<dbReference type="Gene3D" id="2.40.40.10">
    <property type="entry name" value="RlpA-like domain"/>
    <property type="match status" value="1"/>
</dbReference>
<dbReference type="EMBL" id="JBHLSW010000007">
    <property type="protein sequence ID" value="MFC0634281.1"/>
    <property type="molecule type" value="Genomic_DNA"/>
</dbReference>
<proteinExistence type="predicted"/>
<organism evidence="3 4">
    <name type="scientific">Brevundimonas balnearis</name>
    <dbReference type="NCBI Taxonomy" id="1572858"/>
    <lineage>
        <taxon>Bacteria</taxon>
        <taxon>Pseudomonadati</taxon>
        <taxon>Pseudomonadota</taxon>
        <taxon>Alphaproteobacteria</taxon>
        <taxon>Caulobacterales</taxon>
        <taxon>Caulobacteraceae</taxon>
        <taxon>Brevundimonas</taxon>
    </lineage>
</organism>
<gene>
    <name evidence="3" type="ORF">ACFFGE_10385</name>
</gene>
<keyword evidence="1" id="KW-0732">Signal</keyword>
<dbReference type="InterPro" id="IPR010611">
    <property type="entry name" value="3D_dom"/>
</dbReference>
<keyword evidence="4" id="KW-1185">Reference proteome</keyword>
<dbReference type="Proteomes" id="UP001589906">
    <property type="component" value="Unassembled WGS sequence"/>
</dbReference>
<dbReference type="SUPFAM" id="SSF50685">
    <property type="entry name" value="Barwin-like endoglucanases"/>
    <property type="match status" value="1"/>
</dbReference>
<evidence type="ECO:0000313" key="4">
    <source>
        <dbReference type="Proteomes" id="UP001589906"/>
    </source>
</evidence>
<comment type="caution">
    <text evidence="3">The sequence shown here is derived from an EMBL/GenBank/DDBJ whole genome shotgun (WGS) entry which is preliminary data.</text>
</comment>
<evidence type="ECO:0000313" key="3">
    <source>
        <dbReference type="EMBL" id="MFC0634281.1"/>
    </source>
</evidence>
<protein>
    <submittedName>
        <fullName evidence="3">3D domain-containing protein</fullName>
    </submittedName>
</protein>
<reference evidence="3 4" key="1">
    <citation type="submission" date="2024-09" db="EMBL/GenBank/DDBJ databases">
        <authorList>
            <person name="Sun Q."/>
            <person name="Mori K."/>
        </authorList>
    </citation>
    <scope>NUCLEOTIDE SEQUENCE [LARGE SCALE GENOMIC DNA]</scope>
    <source>
        <strain evidence="3 4">NCAIM B.02621</strain>
    </source>
</reference>
<dbReference type="Pfam" id="PF06725">
    <property type="entry name" value="3D"/>
    <property type="match status" value="1"/>
</dbReference>
<name>A0ABV6R3T8_9CAUL</name>
<feature type="domain" description="3D" evidence="2">
    <location>
        <begin position="87"/>
        <end position="144"/>
    </location>
</feature>
<accession>A0ABV6R3T8</accession>
<evidence type="ECO:0000256" key="1">
    <source>
        <dbReference type="SAM" id="SignalP"/>
    </source>
</evidence>
<feature type="chain" id="PRO_5045533809" evidence="1">
    <location>
        <begin position="24"/>
        <end position="174"/>
    </location>
</feature>
<dbReference type="RefSeq" id="WP_376836302.1">
    <property type="nucleotide sequence ID" value="NZ_JBHLSW010000007.1"/>
</dbReference>
<sequence>MLNAAAALALLWSLAVSDPAANAAETTAVPYTEVLAAEAAAIEASAAAADAFMNEEPDWRLSARLYHAGGGGATGADSLGCRPIAMRTVAIDPRVVPRRTRLFIRETVGMQLPDGRVHDGFWYASDTGGAIKGSKIDLYTGHGRGSMRPAMPLNMNTLTVVEAGRFDGCPPDWE</sequence>
<dbReference type="InterPro" id="IPR036908">
    <property type="entry name" value="RlpA-like_sf"/>
</dbReference>
<evidence type="ECO:0000259" key="2">
    <source>
        <dbReference type="Pfam" id="PF06725"/>
    </source>
</evidence>
<dbReference type="CDD" id="cd14486">
    <property type="entry name" value="3D_domain"/>
    <property type="match status" value="1"/>
</dbReference>
<feature type="signal peptide" evidence="1">
    <location>
        <begin position="1"/>
        <end position="23"/>
    </location>
</feature>